<evidence type="ECO:0000313" key="2">
    <source>
        <dbReference type="Proteomes" id="UP001595912"/>
    </source>
</evidence>
<evidence type="ECO:0008006" key="3">
    <source>
        <dbReference type="Google" id="ProtNLM"/>
    </source>
</evidence>
<proteinExistence type="predicted"/>
<comment type="caution">
    <text evidence="1">The sequence shown here is derived from an EMBL/GenBank/DDBJ whole genome shotgun (WGS) entry which is preliminary data.</text>
</comment>
<name>A0ABV9WDA6_9ACTN</name>
<evidence type="ECO:0000313" key="1">
    <source>
        <dbReference type="EMBL" id="MFC5006746.1"/>
    </source>
</evidence>
<dbReference type="EMBL" id="JBHSIU010000108">
    <property type="protein sequence ID" value="MFC5006746.1"/>
    <property type="molecule type" value="Genomic_DNA"/>
</dbReference>
<gene>
    <name evidence="1" type="ORF">ACFPIJ_54170</name>
</gene>
<keyword evidence="2" id="KW-1185">Reference proteome</keyword>
<accession>A0ABV9WDA6</accession>
<organism evidence="1 2">
    <name type="scientific">Dactylosporangium cerinum</name>
    <dbReference type="NCBI Taxonomy" id="1434730"/>
    <lineage>
        <taxon>Bacteria</taxon>
        <taxon>Bacillati</taxon>
        <taxon>Actinomycetota</taxon>
        <taxon>Actinomycetes</taxon>
        <taxon>Micromonosporales</taxon>
        <taxon>Micromonosporaceae</taxon>
        <taxon>Dactylosporangium</taxon>
    </lineage>
</organism>
<reference evidence="2" key="1">
    <citation type="journal article" date="2019" name="Int. J. Syst. Evol. Microbiol.">
        <title>The Global Catalogue of Microorganisms (GCM) 10K type strain sequencing project: providing services to taxonomists for standard genome sequencing and annotation.</title>
        <authorList>
            <consortium name="The Broad Institute Genomics Platform"/>
            <consortium name="The Broad Institute Genome Sequencing Center for Infectious Disease"/>
            <person name="Wu L."/>
            <person name="Ma J."/>
        </authorList>
    </citation>
    <scope>NUCLEOTIDE SEQUENCE [LARGE SCALE GENOMIC DNA]</scope>
    <source>
        <strain evidence="2">CGMCC 4.7152</strain>
    </source>
</reference>
<sequence length="184" mass="19840">MYDAPVFKRTRTRHRGTHAGFTWTAVPSTSGIAPAVVPASLPGATASGQAATRRPVRGPLPLPTFLDRRTRHTIYALPAIDFNGRLANQAVVRAMGWEPGTGTASRSRVACSLWTPTPRGVYAITRQGHLYIPAVVRRRCAIAAADRLLIAAEPTERRLIIHPPAAIDAMITDRHNAVLDGDAP</sequence>
<dbReference type="RefSeq" id="WP_380127416.1">
    <property type="nucleotide sequence ID" value="NZ_JBHSIU010000108.1"/>
</dbReference>
<protein>
    <recommendedName>
        <fullName evidence="3">SpoVT-AbrB domain-containing protein</fullName>
    </recommendedName>
</protein>
<dbReference type="Proteomes" id="UP001595912">
    <property type="component" value="Unassembled WGS sequence"/>
</dbReference>